<dbReference type="InterPro" id="IPR015414">
    <property type="entry name" value="TMEM64"/>
</dbReference>
<name>A0A1F7Z029_9BACT</name>
<evidence type="ECO:0000256" key="1">
    <source>
        <dbReference type="ARBA" id="ARBA00004651"/>
    </source>
</evidence>
<protein>
    <recommendedName>
        <fullName evidence="6">TVP38/TMEM64 family membrane protein</fullName>
    </recommendedName>
</protein>
<dbReference type="PANTHER" id="PTHR12677">
    <property type="entry name" value="GOLGI APPARATUS MEMBRANE PROTEIN TVP38-RELATED"/>
    <property type="match status" value="1"/>
</dbReference>
<comment type="caution">
    <text evidence="8">The sequence shown here is derived from an EMBL/GenBank/DDBJ whole genome shotgun (WGS) entry which is preliminary data.</text>
</comment>
<evidence type="ECO:0000256" key="6">
    <source>
        <dbReference type="RuleBase" id="RU366058"/>
    </source>
</evidence>
<feature type="transmembrane region" description="Helical" evidence="6">
    <location>
        <begin position="202"/>
        <end position="222"/>
    </location>
</feature>
<proteinExistence type="inferred from homology"/>
<dbReference type="InterPro" id="IPR032816">
    <property type="entry name" value="VTT_dom"/>
</dbReference>
<sequence>MNFHSSKKKRLVKLVLLILFFLLLISTPALFLKEGFNSDNIRSFVTSFGILAPVVLIAVISSTNVIPPLAVTPFWIASIILFGSWMGFIYSFLGNLVGSSLNFYIAGIWGRPAVERLAGKSALTKIDKLPNITKPMTVFILKLVGGAATDYISYGSGLSKIKFKGYLLASGLSVLPMMIIGFSLIAKITLNSAVSTASALGIFYLINYTSTLLLVPTSMYLLSKERKLMLEEA</sequence>
<evidence type="ECO:0000256" key="3">
    <source>
        <dbReference type="ARBA" id="ARBA00022692"/>
    </source>
</evidence>
<organism evidence="8 9">
    <name type="scientific">Candidatus Woesebacteria bacterium RIFCSPHIGHO2_01_FULL_44_21</name>
    <dbReference type="NCBI Taxonomy" id="1802503"/>
    <lineage>
        <taxon>Bacteria</taxon>
        <taxon>Candidatus Woeseibacteriota</taxon>
    </lineage>
</organism>
<dbReference type="Proteomes" id="UP000178870">
    <property type="component" value="Unassembled WGS sequence"/>
</dbReference>
<gene>
    <name evidence="8" type="ORF">A2803_05100</name>
</gene>
<dbReference type="PANTHER" id="PTHR12677:SF59">
    <property type="entry name" value="GOLGI APPARATUS MEMBRANE PROTEIN TVP38-RELATED"/>
    <property type="match status" value="1"/>
</dbReference>
<keyword evidence="3 6" id="KW-0812">Transmembrane</keyword>
<comment type="caution">
    <text evidence="6">Lacks conserved residue(s) required for the propagation of feature annotation.</text>
</comment>
<comment type="similarity">
    <text evidence="6">Belongs to the TVP38/TMEM64 family.</text>
</comment>
<evidence type="ECO:0000256" key="2">
    <source>
        <dbReference type="ARBA" id="ARBA00022475"/>
    </source>
</evidence>
<feature type="transmembrane region" description="Helical" evidence="6">
    <location>
        <begin position="72"/>
        <end position="93"/>
    </location>
</feature>
<evidence type="ECO:0000313" key="9">
    <source>
        <dbReference type="Proteomes" id="UP000178870"/>
    </source>
</evidence>
<reference evidence="8 9" key="1">
    <citation type="journal article" date="2016" name="Nat. Commun.">
        <title>Thousands of microbial genomes shed light on interconnected biogeochemical processes in an aquifer system.</title>
        <authorList>
            <person name="Anantharaman K."/>
            <person name="Brown C.T."/>
            <person name="Hug L.A."/>
            <person name="Sharon I."/>
            <person name="Castelle C.J."/>
            <person name="Probst A.J."/>
            <person name="Thomas B.C."/>
            <person name="Singh A."/>
            <person name="Wilkins M.J."/>
            <person name="Karaoz U."/>
            <person name="Brodie E.L."/>
            <person name="Williams K.H."/>
            <person name="Hubbard S.S."/>
            <person name="Banfield J.F."/>
        </authorList>
    </citation>
    <scope>NUCLEOTIDE SEQUENCE [LARGE SCALE GENOMIC DNA]</scope>
</reference>
<dbReference type="EMBL" id="MGGP01000011">
    <property type="protein sequence ID" value="OGM32942.1"/>
    <property type="molecule type" value="Genomic_DNA"/>
</dbReference>
<dbReference type="AlphaFoldDB" id="A0A1F7Z029"/>
<feature type="domain" description="VTT" evidence="7">
    <location>
        <begin position="72"/>
        <end position="181"/>
    </location>
</feature>
<feature type="transmembrane region" description="Helical" evidence="6">
    <location>
        <begin position="41"/>
        <end position="60"/>
    </location>
</feature>
<evidence type="ECO:0000313" key="8">
    <source>
        <dbReference type="EMBL" id="OGM32942.1"/>
    </source>
</evidence>
<accession>A0A1F7Z029</accession>
<feature type="transmembrane region" description="Helical" evidence="6">
    <location>
        <begin position="166"/>
        <end position="190"/>
    </location>
</feature>
<evidence type="ECO:0000256" key="5">
    <source>
        <dbReference type="ARBA" id="ARBA00023136"/>
    </source>
</evidence>
<evidence type="ECO:0000256" key="4">
    <source>
        <dbReference type="ARBA" id="ARBA00022989"/>
    </source>
</evidence>
<keyword evidence="5 6" id="KW-0472">Membrane</keyword>
<evidence type="ECO:0000259" key="7">
    <source>
        <dbReference type="Pfam" id="PF09335"/>
    </source>
</evidence>
<dbReference type="GO" id="GO:0005886">
    <property type="term" value="C:plasma membrane"/>
    <property type="evidence" value="ECO:0007669"/>
    <property type="project" value="UniProtKB-SubCell"/>
</dbReference>
<keyword evidence="4 6" id="KW-1133">Transmembrane helix</keyword>
<keyword evidence="2 6" id="KW-1003">Cell membrane</keyword>
<dbReference type="Pfam" id="PF09335">
    <property type="entry name" value="VTT_dom"/>
    <property type="match status" value="1"/>
</dbReference>
<comment type="subcellular location">
    <subcellularLocation>
        <location evidence="1 6">Cell membrane</location>
        <topology evidence="1 6">Multi-pass membrane protein</topology>
    </subcellularLocation>
</comment>